<dbReference type="AlphaFoldDB" id="A0A4Y7TYA0"/>
<protein>
    <submittedName>
        <fullName evidence="1">Uncharacterized protein</fullName>
    </submittedName>
</protein>
<keyword evidence="2" id="KW-1185">Reference proteome</keyword>
<feature type="non-terminal residue" evidence="1">
    <location>
        <position position="1"/>
    </location>
</feature>
<dbReference type="Gene3D" id="1.10.340.70">
    <property type="match status" value="1"/>
</dbReference>
<name>A0A4Y7TYA0_COPMI</name>
<dbReference type="STRING" id="71717.A0A4Y7TYA0"/>
<evidence type="ECO:0000313" key="1">
    <source>
        <dbReference type="EMBL" id="TEB38549.1"/>
    </source>
</evidence>
<dbReference type="OrthoDB" id="3249394at2759"/>
<dbReference type="EMBL" id="QPFP01000002">
    <property type="protein sequence ID" value="TEB38549.1"/>
    <property type="molecule type" value="Genomic_DNA"/>
</dbReference>
<feature type="non-terminal residue" evidence="1">
    <location>
        <position position="107"/>
    </location>
</feature>
<accession>A0A4Y7TYA0</accession>
<evidence type="ECO:0000313" key="2">
    <source>
        <dbReference type="Proteomes" id="UP000298030"/>
    </source>
</evidence>
<proteinExistence type="predicted"/>
<gene>
    <name evidence="1" type="ORF">FA13DRAFT_1590078</name>
</gene>
<sequence length="107" mass="11946">PDASLVEIVEASTGSEGVRFLGGLRSLYSEDPTFKSILEKPSEYANFRIENELVYLLDRGRHLLCIPKGNIGSRSAREIVISEAHSILAHLGTAKTTAYLRDHVYWK</sequence>
<organism evidence="1 2">
    <name type="scientific">Coprinellus micaceus</name>
    <name type="common">Glistening ink-cap mushroom</name>
    <name type="synonym">Coprinus micaceus</name>
    <dbReference type="NCBI Taxonomy" id="71717"/>
    <lineage>
        <taxon>Eukaryota</taxon>
        <taxon>Fungi</taxon>
        <taxon>Dikarya</taxon>
        <taxon>Basidiomycota</taxon>
        <taxon>Agaricomycotina</taxon>
        <taxon>Agaricomycetes</taxon>
        <taxon>Agaricomycetidae</taxon>
        <taxon>Agaricales</taxon>
        <taxon>Agaricineae</taxon>
        <taxon>Psathyrellaceae</taxon>
        <taxon>Coprinellus</taxon>
    </lineage>
</organism>
<dbReference type="Proteomes" id="UP000298030">
    <property type="component" value="Unassembled WGS sequence"/>
</dbReference>
<reference evidence="1 2" key="1">
    <citation type="journal article" date="2019" name="Nat. Ecol. Evol.">
        <title>Megaphylogeny resolves global patterns of mushroom evolution.</title>
        <authorList>
            <person name="Varga T."/>
            <person name="Krizsan K."/>
            <person name="Foldi C."/>
            <person name="Dima B."/>
            <person name="Sanchez-Garcia M."/>
            <person name="Sanchez-Ramirez S."/>
            <person name="Szollosi G.J."/>
            <person name="Szarkandi J.G."/>
            <person name="Papp V."/>
            <person name="Albert L."/>
            <person name="Andreopoulos W."/>
            <person name="Angelini C."/>
            <person name="Antonin V."/>
            <person name="Barry K.W."/>
            <person name="Bougher N.L."/>
            <person name="Buchanan P."/>
            <person name="Buyck B."/>
            <person name="Bense V."/>
            <person name="Catcheside P."/>
            <person name="Chovatia M."/>
            <person name="Cooper J."/>
            <person name="Damon W."/>
            <person name="Desjardin D."/>
            <person name="Finy P."/>
            <person name="Geml J."/>
            <person name="Haridas S."/>
            <person name="Hughes K."/>
            <person name="Justo A."/>
            <person name="Karasinski D."/>
            <person name="Kautmanova I."/>
            <person name="Kiss B."/>
            <person name="Kocsube S."/>
            <person name="Kotiranta H."/>
            <person name="LaButti K.M."/>
            <person name="Lechner B.E."/>
            <person name="Liimatainen K."/>
            <person name="Lipzen A."/>
            <person name="Lukacs Z."/>
            <person name="Mihaltcheva S."/>
            <person name="Morgado L.N."/>
            <person name="Niskanen T."/>
            <person name="Noordeloos M.E."/>
            <person name="Ohm R.A."/>
            <person name="Ortiz-Santana B."/>
            <person name="Ovrebo C."/>
            <person name="Racz N."/>
            <person name="Riley R."/>
            <person name="Savchenko A."/>
            <person name="Shiryaev A."/>
            <person name="Soop K."/>
            <person name="Spirin V."/>
            <person name="Szebenyi C."/>
            <person name="Tomsovsky M."/>
            <person name="Tulloss R.E."/>
            <person name="Uehling J."/>
            <person name="Grigoriev I.V."/>
            <person name="Vagvolgyi C."/>
            <person name="Papp T."/>
            <person name="Martin F.M."/>
            <person name="Miettinen O."/>
            <person name="Hibbett D.S."/>
            <person name="Nagy L.G."/>
        </authorList>
    </citation>
    <scope>NUCLEOTIDE SEQUENCE [LARGE SCALE GENOMIC DNA]</scope>
    <source>
        <strain evidence="1 2">FP101781</strain>
    </source>
</reference>
<comment type="caution">
    <text evidence="1">The sequence shown here is derived from an EMBL/GenBank/DDBJ whole genome shotgun (WGS) entry which is preliminary data.</text>
</comment>